<dbReference type="PANTHER" id="PTHR23510">
    <property type="entry name" value="INNER MEMBRANE TRANSPORT PROTEIN YAJR"/>
    <property type="match status" value="1"/>
</dbReference>
<dbReference type="GO" id="GO:0005765">
    <property type="term" value="C:lysosomal membrane"/>
    <property type="evidence" value="ECO:0007669"/>
    <property type="project" value="TreeGrafter"/>
</dbReference>
<dbReference type="EMBL" id="UYSL01024557">
    <property type="protein sequence ID" value="VDL83592.1"/>
    <property type="molecule type" value="Genomic_DNA"/>
</dbReference>
<evidence type="ECO:0000313" key="8">
    <source>
        <dbReference type="Proteomes" id="UP000271162"/>
    </source>
</evidence>
<dbReference type="Proteomes" id="UP000271162">
    <property type="component" value="Unassembled WGS sequence"/>
</dbReference>
<comment type="subcellular location">
    <subcellularLocation>
        <location evidence="1">Endomembrane system</location>
        <topology evidence="1">Multi-pass membrane protein</topology>
    </subcellularLocation>
</comment>
<reference evidence="9" key="1">
    <citation type="submission" date="2017-02" db="UniProtKB">
        <authorList>
            <consortium name="WormBaseParasite"/>
        </authorList>
    </citation>
    <scope>IDENTIFICATION</scope>
</reference>
<evidence type="ECO:0000256" key="3">
    <source>
        <dbReference type="ARBA" id="ARBA00022692"/>
    </source>
</evidence>
<dbReference type="STRING" id="27835.A0A0N4YRI3"/>
<evidence type="ECO:0000313" key="9">
    <source>
        <dbReference type="WBParaSite" id="NBR_0001985501-mRNA-1"/>
    </source>
</evidence>
<keyword evidence="4 6" id="KW-1133">Transmembrane helix</keyword>
<dbReference type="WBParaSite" id="NBR_0001985501-mRNA-1">
    <property type="protein sequence ID" value="NBR_0001985501-mRNA-1"/>
    <property type="gene ID" value="NBR_0001985501"/>
</dbReference>
<reference evidence="7 8" key="2">
    <citation type="submission" date="2018-11" db="EMBL/GenBank/DDBJ databases">
        <authorList>
            <consortium name="Pathogen Informatics"/>
        </authorList>
    </citation>
    <scope>NUCLEOTIDE SEQUENCE [LARGE SCALE GENOMIC DNA]</scope>
</reference>
<evidence type="ECO:0000256" key="6">
    <source>
        <dbReference type="SAM" id="Phobius"/>
    </source>
</evidence>
<keyword evidence="2" id="KW-0813">Transport</keyword>
<keyword evidence="5 6" id="KW-0472">Membrane</keyword>
<keyword evidence="8" id="KW-1185">Reference proteome</keyword>
<accession>A0A0N4YRI3</accession>
<gene>
    <name evidence="7" type="ORF">NBR_LOCUS19856</name>
</gene>
<evidence type="ECO:0000256" key="1">
    <source>
        <dbReference type="ARBA" id="ARBA00004127"/>
    </source>
</evidence>
<evidence type="ECO:0000313" key="7">
    <source>
        <dbReference type="EMBL" id="VDL83592.1"/>
    </source>
</evidence>
<dbReference type="AlphaFoldDB" id="A0A0N4YRI3"/>
<evidence type="ECO:0000256" key="2">
    <source>
        <dbReference type="ARBA" id="ARBA00022448"/>
    </source>
</evidence>
<feature type="transmembrane region" description="Helical" evidence="6">
    <location>
        <begin position="125"/>
        <end position="147"/>
    </location>
</feature>
<dbReference type="GO" id="GO:0012505">
    <property type="term" value="C:endomembrane system"/>
    <property type="evidence" value="ECO:0007669"/>
    <property type="project" value="UniProtKB-SubCell"/>
</dbReference>
<proteinExistence type="predicted"/>
<keyword evidence="3 6" id="KW-0812">Transmembrane</keyword>
<name>A0A0N4YRI3_NIPBR</name>
<dbReference type="InterPro" id="IPR051068">
    <property type="entry name" value="MFS_Domain-Containing_Protein"/>
</dbReference>
<evidence type="ECO:0000256" key="5">
    <source>
        <dbReference type="ARBA" id="ARBA00023136"/>
    </source>
</evidence>
<organism evidence="9">
    <name type="scientific">Nippostrongylus brasiliensis</name>
    <name type="common">Rat hookworm</name>
    <dbReference type="NCBI Taxonomy" id="27835"/>
    <lineage>
        <taxon>Eukaryota</taxon>
        <taxon>Metazoa</taxon>
        <taxon>Ecdysozoa</taxon>
        <taxon>Nematoda</taxon>
        <taxon>Chromadorea</taxon>
        <taxon>Rhabditida</taxon>
        <taxon>Rhabditina</taxon>
        <taxon>Rhabditomorpha</taxon>
        <taxon>Strongyloidea</taxon>
        <taxon>Heligmosomidae</taxon>
        <taxon>Nippostrongylus</taxon>
    </lineage>
</organism>
<evidence type="ECO:0000256" key="4">
    <source>
        <dbReference type="ARBA" id="ARBA00022989"/>
    </source>
</evidence>
<sequence>MAMGNSLYLFLQFLPPSSVAIGMMITRLVAGGGTAFQLVFTPLGTEGIRVLPFYKLNIYNAPALFSLLLNAGRSELPPPCMIAVMICVFTRFVQMSASITVGTLGSAFSMLMFSFNKEETVAVNAASYVASGIVGVTIYFAFIFFNLSKWYLVLPSS</sequence>
<feature type="transmembrane region" description="Helical" evidence="6">
    <location>
        <begin position="92"/>
        <end position="113"/>
    </location>
</feature>
<dbReference type="PANTHER" id="PTHR23510:SF3">
    <property type="entry name" value="MAJOR FACILITATOR SUPERFAMILY DOMAIN-CONTAINING PROTEIN 8"/>
    <property type="match status" value="1"/>
</dbReference>
<protein>
    <submittedName>
        <fullName evidence="9">Na_H_Exchanger domain-containing protein</fullName>
    </submittedName>
</protein>